<keyword evidence="1" id="KW-0812">Transmembrane</keyword>
<evidence type="ECO:0000313" key="2">
    <source>
        <dbReference type="EMBL" id="THH07973.1"/>
    </source>
</evidence>
<keyword evidence="3" id="KW-1185">Reference proteome</keyword>
<protein>
    <submittedName>
        <fullName evidence="2">Uncharacterized protein</fullName>
    </submittedName>
</protein>
<reference evidence="2 3" key="1">
    <citation type="submission" date="2019-02" db="EMBL/GenBank/DDBJ databases">
        <title>Genome sequencing of the rare red list fungi Bondarzewia mesenterica.</title>
        <authorList>
            <person name="Buettner E."/>
            <person name="Kellner H."/>
        </authorList>
    </citation>
    <scope>NUCLEOTIDE SEQUENCE [LARGE SCALE GENOMIC DNA]</scope>
    <source>
        <strain evidence="2 3">DSM 108281</strain>
    </source>
</reference>
<proteinExistence type="predicted"/>
<keyword evidence="1" id="KW-0472">Membrane</keyword>
<accession>A0A4V3XD08</accession>
<feature type="transmembrane region" description="Helical" evidence="1">
    <location>
        <begin position="376"/>
        <end position="394"/>
    </location>
</feature>
<dbReference type="OrthoDB" id="2674421at2759"/>
<dbReference type="AlphaFoldDB" id="A0A4V3XD08"/>
<comment type="caution">
    <text evidence="2">The sequence shown here is derived from an EMBL/GenBank/DDBJ whole genome shotgun (WGS) entry which is preliminary data.</text>
</comment>
<feature type="transmembrane region" description="Helical" evidence="1">
    <location>
        <begin position="400"/>
        <end position="420"/>
    </location>
</feature>
<keyword evidence="1" id="KW-1133">Transmembrane helix</keyword>
<dbReference type="Proteomes" id="UP000310158">
    <property type="component" value="Unassembled WGS sequence"/>
</dbReference>
<evidence type="ECO:0000313" key="3">
    <source>
        <dbReference type="Proteomes" id="UP000310158"/>
    </source>
</evidence>
<evidence type="ECO:0000256" key="1">
    <source>
        <dbReference type="SAM" id="Phobius"/>
    </source>
</evidence>
<organism evidence="2 3">
    <name type="scientific">Bondarzewia mesenterica</name>
    <dbReference type="NCBI Taxonomy" id="1095465"/>
    <lineage>
        <taxon>Eukaryota</taxon>
        <taxon>Fungi</taxon>
        <taxon>Dikarya</taxon>
        <taxon>Basidiomycota</taxon>
        <taxon>Agaricomycotina</taxon>
        <taxon>Agaricomycetes</taxon>
        <taxon>Russulales</taxon>
        <taxon>Bondarzewiaceae</taxon>
        <taxon>Bondarzewia</taxon>
    </lineage>
</organism>
<name>A0A4V3XD08_9AGAM</name>
<gene>
    <name evidence="2" type="ORF">EW146_g9140</name>
</gene>
<sequence>MKMPTSMTVPAIDHLIDSSVPAYSPESWQSFIQPEGKAYSVSRREKFLLISEAPLSHTELFDKTLVWATLFETWVSKIGIAPGNTVELWTDCEAESCKYYFADHSKRTIFWLDAQDSDTLGLPTSSSLQLKYAVEAEYWRHVEQFPMHFGGITVEAFDDLYVIFLHGRADNLTSSSATFPYSADECATLITVLRDSRDLISDGRITCFVARLWGFVASYRHRIHYGEEHSQLSRIKPTFETPEAKRNIVFTLCSRLLFNMPELYRQQFEDLFVDEHVHHHVWKDFVTEKLGEWKTLMQWSFPLLISNILIMPYTFSRTTTLASMFLDTASIVMTITMYQIQHDFVNWGNAPNYLLYQKNKHEYQPIAIIYSLPKSLFIWALLVFFIQILGTLSVLASIPVAVICLTSVGILIVAVWWTLWPGSFSFDMASPWSMRETPVSLV</sequence>
<dbReference type="EMBL" id="SGPL01000733">
    <property type="protein sequence ID" value="THH07973.1"/>
    <property type="molecule type" value="Genomic_DNA"/>
</dbReference>